<feature type="compositionally biased region" description="Low complexity" evidence="2">
    <location>
        <begin position="532"/>
        <end position="544"/>
    </location>
</feature>
<feature type="compositionally biased region" description="Polar residues" evidence="2">
    <location>
        <begin position="511"/>
        <end position="526"/>
    </location>
</feature>
<dbReference type="GO" id="GO:0004719">
    <property type="term" value="F:protein-L-isoaspartate (D-aspartate) O-methyltransferase activity"/>
    <property type="evidence" value="ECO:0007669"/>
    <property type="project" value="InterPro"/>
</dbReference>
<dbReference type="InterPro" id="IPR029063">
    <property type="entry name" value="SAM-dependent_MTases_sf"/>
</dbReference>
<dbReference type="Pfam" id="PF01135">
    <property type="entry name" value="PCMT"/>
    <property type="match status" value="1"/>
</dbReference>
<reference evidence="3" key="1">
    <citation type="journal article" date="2021" name="Genome Biol. Evol.">
        <title>A High-Quality Reference Genome for a Parasitic Bivalve with Doubly Uniparental Inheritance (Bivalvia: Unionida).</title>
        <authorList>
            <person name="Smith C.H."/>
        </authorList>
    </citation>
    <scope>NUCLEOTIDE SEQUENCE</scope>
    <source>
        <strain evidence="3">CHS0354</strain>
    </source>
</reference>
<name>A0AAE0T1H3_9BIVA</name>
<comment type="similarity">
    <text evidence="1">Belongs to the methyltransferase superfamily. L-isoaspartyl/D-aspartyl protein methyltransferase family.</text>
</comment>
<feature type="compositionally biased region" description="Basic and acidic residues" evidence="2">
    <location>
        <begin position="317"/>
        <end position="327"/>
    </location>
</feature>
<feature type="compositionally biased region" description="Acidic residues" evidence="2">
    <location>
        <begin position="359"/>
        <end position="380"/>
    </location>
</feature>
<reference evidence="3" key="3">
    <citation type="submission" date="2023-05" db="EMBL/GenBank/DDBJ databases">
        <authorList>
            <person name="Smith C.H."/>
        </authorList>
    </citation>
    <scope>NUCLEOTIDE SEQUENCE</scope>
    <source>
        <strain evidence="3">CHS0354</strain>
        <tissue evidence="3">Mantle</tissue>
    </source>
</reference>
<dbReference type="EMBL" id="JAEAOA010001671">
    <property type="protein sequence ID" value="KAK3601540.1"/>
    <property type="molecule type" value="Genomic_DNA"/>
</dbReference>
<dbReference type="AlphaFoldDB" id="A0AAE0T1H3"/>
<reference evidence="3" key="2">
    <citation type="journal article" date="2021" name="Genome Biol. Evol.">
        <title>Developing a high-quality reference genome for a parasitic bivalve with doubly uniparental inheritance (Bivalvia: Unionida).</title>
        <authorList>
            <person name="Smith C.H."/>
        </authorList>
    </citation>
    <scope>NUCLEOTIDE SEQUENCE</scope>
    <source>
        <strain evidence="3">CHS0354</strain>
        <tissue evidence="3">Mantle</tissue>
    </source>
</reference>
<organism evidence="3 4">
    <name type="scientific">Potamilus streckersoni</name>
    <dbReference type="NCBI Taxonomy" id="2493646"/>
    <lineage>
        <taxon>Eukaryota</taxon>
        <taxon>Metazoa</taxon>
        <taxon>Spiralia</taxon>
        <taxon>Lophotrochozoa</taxon>
        <taxon>Mollusca</taxon>
        <taxon>Bivalvia</taxon>
        <taxon>Autobranchia</taxon>
        <taxon>Heteroconchia</taxon>
        <taxon>Palaeoheterodonta</taxon>
        <taxon>Unionida</taxon>
        <taxon>Unionoidea</taxon>
        <taxon>Unionidae</taxon>
        <taxon>Ambleminae</taxon>
        <taxon>Lampsilini</taxon>
        <taxon>Potamilus</taxon>
    </lineage>
</organism>
<gene>
    <name evidence="3" type="ORF">CHS0354_027681</name>
</gene>
<protein>
    <recommendedName>
        <fullName evidence="5">Protein-L-isoaspartate O-methyltransferase domain-containing protein 1</fullName>
    </recommendedName>
</protein>
<dbReference type="GO" id="GO:0005737">
    <property type="term" value="C:cytoplasm"/>
    <property type="evidence" value="ECO:0007669"/>
    <property type="project" value="TreeGrafter"/>
</dbReference>
<dbReference type="SUPFAM" id="SSF53335">
    <property type="entry name" value="S-adenosyl-L-methionine-dependent methyltransferases"/>
    <property type="match status" value="1"/>
</dbReference>
<dbReference type="PANTHER" id="PTHR11579:SF9">
    <property type="entry name" value="PROTEIN-L-ISOASPARTATE O-METHYLTRANSFERASE"/>
    <property type="match status" value="1"/>
</dbReference>
<sequence length="600" mass="67778">MGGAVSTGEDNDDLVDNLLSAEYIKTPLIEKVFRAVDRADYYLPEQRDSAYKDLAWKHNHLHLSAPCIYSEVMETLQLEPGLSFLNLGSGTGYLSTMVGLILGPYGINHGIELHLDVVEYAHERLEEFKKKSSAMDDFEFCEPQFVVGNCLQLGPGCRLYDRVYLGAACPPEYENYMKNLLNIGGVLVMPFNDKLTQVKRIGVTAWESKSFLPVSFATLIQPLAGDTNIVDLPDCKLPVLQDICRVCIRRILRTNIYKEHPSLIEGTKRVKKIKKQAQKPRINIAPMNMGVIMLRQFEDLGESDIEDDWQNSSDLQDQEHQEDKKEHEEEEEEEEENIAEEALHKNGKNESYIIKEGVEEQETGTESDYESGDEEMQDLEEVQKQGLQTPHIGDRENEIIKTEKNETKDVTITRSKDNSSPVKNDSELDAMFEKQTWSQYERKDNSDLEAHKPGTVMDILPHRISPPSILDDEEENIDGDDQLLTFAEIFQQARAYYRAQTMSKVRYVSTPSADTSETSGIGSYSEDNLEIGSGKASPSGSSADSIAVQPMDCNEMSLQKEGQEQKAASPKETVGMYMKQKVDLMPLPSALKSYLLHYRN</sequence>
<evidence type="ECO:0000313" key="4">
    <source>
        <dbReference type="Proteomes" id="UP001195483"/>
    </source>
</evidence>
<evidence type="ECO:0008006" key="5">
    <source>
        <dbReference type="Google" id="ProtNLM"/>
    </source>
</evidence>
<feature type="region of interest" description="Disordered" evidence="2">
    <location>
        <begin position="306"/>
        <end position="470"/>
    </location>
</feature>
<dbReference type="Gene3D" id="3.40.50.150">
    <property type="entry name" value="Vaccinia Virus protein VP39"/>
    <property type="match status" value="1"/>
</dbReference>
<feature type="region of interest" description="Disordered" evidence="2">
    <location>
        <begin position="511"/>
        <end position="544"/>
    </location>
</feature>
<dbReference type="InterPro" id="IPR000682">
    <property type="entry name" value="PCMT"/>
</dbReference>
<evidence type="ECO:0000256" key="2">
    <source>
        <dbReference type="SAM" id="MobiDB-lite"/>
    </source>
</evidence>
<feature type="compositionally biased region" description="Basic and acidic residues" evidence="2">
    <location>
        <begin position="392"/>
        <end position="417"/>
    </location>
</feature>
<proteinExistence type="inferred from homology"/>
<dbReference type="PANTHER" id="PTHR11579">
    <property type="entry name" value="PROTEIN-L-ISOASPARTATE O-METHYLTRANSFERASE"/>
    <property type="match status" value="1"/>
</dbReference>
<comment type="caution">
    <text evidence="3">The sequence shown here is derived from an EMBL/GenBank/DDBJ whole genome shotgun (WGS) entry which is preliminary data.</text>
</comment>
<evidence type="ECO:0000256" key="1">
    <source>
        <dbReference type="ARBA" id="ARBA00005369"/>
    </source>
</evidence>
<feature type="compositionally biased region" description="Acidic residues" evidence="2">
    <location>
        <begin position="328"/>
        <end position="339"/>
    </location>
</feature>
<dbReference type="Proteomes" id="UP001195483">
    <property type="component" value="Unassembled WGS sequence"/>
</dbReference>
<evidence type="ECO:0000313" key="3">
    <source>
        <dbReference type="EMBL" id="KAK3601540.1"/>
    </source>
</evidence>
<accession>A0AAE0T1H3</accession>
<keyword evidence="4" id="KW-1185">Reference proteome</keyword>
<feature type="compositionally biased region" description="Basic and acidic residues" evidence="2">
    <location>
        <begin position="440"/>
        <end position="452"/>
    </location>
</feature>